<evidence type="ECO:0000259" key="1">
    <source>
        <dbReference type="PROSITE" id="PS51322"/>
    </source>
</evidence>
<dbReference type="GO" id="GO:0043130">
    <property type="term" value="F:ubiquitin binding"/>
    <property type="evidence" value="ECO:0007669"/>
    <property type="project" value="TreeGrafter"/>
</dbReference>
<dbReference type="AlphaFoldDB" id="A0A4P9YTI9"/>
<keyword evidence="3" id="KW-1185">Reference proteome</keyword>
<feature type="domain" description="UEV" evidence="1">
    <location>
        <begin position="1"/>
        <end position="62"/>
    </location>
</feature>
<dbReference type="InterPro" id="IPR016135">
    <property type="entry name" value="UBQ-conjugating_enzyme/RWD"/>
</dbReference>
<gene>
    <name evidence="2" type="ORF">SYNPS1DRAFT_9732</name>
</gene>
<dbReference type="PANTHER" id="PTHR23306">
    <property type="entry name" value="TUMOR SUSCEPTIBILITY GENE 101 PROTEIN-RELATED"/>
    <property type="match status" value="1"/>
</dbReference>
<dbReference type="OrthoDB" id="306304at2759"/>
<reference evidence="3" key="1">
    <citation type="journal article" date="2018" name="Nat. Microbiol.">
        <title>Leveraging single-cell genomics to expand the fungal tree of life.</title>
        <authorList>
            <person name="Ahrendt S.R."/>
            <person name="Quandt C.A."/>
            <person name="Ciobanu D."/>
            <person name="Clum A."/>
            <person name="Salamov A."/>
            <person name="Andreopoulos B."/>
            <person name="Cheng J.F."/>
            <person name="Woyke T."/>
            <person name="Pelin A."/>
            <person name="Henrissat B."/>
            <person name="Reynolds N.K."/>
            <person name="Benny G.L."/>
            <person name="Smith M.E."/>
            <person name="James T.Y."/>
            <person name="Grigoriev I.V."/>
        </authorList>
    </citation>
    <scope>NUCLEOTIDE SEQUENCE [LARGE SCALE GENOMIC DNA]</scope>
    <source>
        <strain evidence="3">Benny S71-1</strain>
    </source>
</reference>
<evidence type="ECO:0000313" key="3">
    <source>
        <dbReference type="Proteomes" id="UP000278143"/>
    </source>
</evidence>
<sequence>LCFRGTLPITFQGSAYHIPLGIWLPRDYPATAPTVRVLPTEQMAIRAGGYVDDHGAVHHPYL</sequence>
<dbReference type="GO" id="GO:0015031">
    <property type="term" value="P:protein transport"/>
    <property type="evidence" value="ECO:0007669"/>
    <property type="project" value="InterPro"/>
</dbReference>
<feature type="non-terminal residue" evidence="2">
    <location>
        <position position="62"/>
    </location>
</feature>
<dbReference type="PANTHER" id="PTHR23306:SF3">
    <property type="entry name" value="TUMOR SUPPRESSOR PROTEIN 101"/>
    <property type="match status" value="1"/>
</dbReference>
<organism evidence="2 3">
    <name type="scientific">Syncephalis pseudoplumigaleata</name>
    <dbReference type="NCBI Taxonomy" id="1712513"/>
    <lineage>
        <taxon>Eukaryota</taxon>
        <taxon>Fungi</taxon>
        <taxon>Fungi incertae sedis</taxon>
        <taxon>Zoopagomycota</taxon>
        <taxon>Zoopagomycotina</taxon>
        <taxon>Zoopagomycetes</taxon>
        <taxon>Zoopagales</taxon>
        <taxon>Piptocephalidaceae</taxon>
        <taxon>Syncephalis</taxon>
    </lineage>
</organism>
<dbReference type="GO" id="GO:0000813">
    <property type="term" value="C:ESCRT I complex"/>
    <property type="evidence" value="ECO:0007669"/>
    <property type="project" value="TreeGrafter"/>
</dbReference>
<dbReference type="InterPro" id="IPR008883">
    <property type="entry name" value="UEV_N"/>
</dbReference>
<dbReference type="PROSITE" id="PS51322">
    <property type="entry name" value="UEV"/>
    <property type="match status" value="1"/>
</dbReference>
<dbReference type="CDD" id="cd11685">
    <property type="entry name" value="UEV_TSG101-like"/>
    <property type="match status" value="1"/>
</dbReference>
<accession>A0A4P9YTI9</accession>
<dbReference type="Pfam" id="PF05743">
    <property type="entry name" value="UEV"/>
    <property type="match status" value="1"/>
</dbReference>
<name>A0A4P9YTI9_9FUNG</name>
<protein>
    <submittedName>
        <fullName evidence="2">Ubiquitin E2 variant</fullName>
    </submittedName>
</protein>
<dbReference type="Gene3D" id="3.10.110.10">
    <property type="entry name" value="Ubiquitin Conjugating Enzyme"/>
    <property type="match status" value="1"/>
</dbReference>
<dbReference type="Proteomes" id="UP000278143">
    <property type="component" value="Unassembled WGS sequence"/>
</dbReference>
<proteinExistence type="predicted"/>
<dbReference type="InterPro" id="IPR052070">
    <property type="entry name" value="ESCRT-I_UEV_domain"/>
</dbReference>
<feature type="non-terminal residue" evidence="2">
    <location>
        <position position="1"/>
    </location>
</feature>
<dbReference type="SUPFAM" id="SSF54495">
    <property type="entry name" value="UBC-like"/>
    <property type="match status" value="1"/>
</dbReference>
<evidence type="ECO:0000313" key="2">
    <source>
        <dbReference type="EMBL" id="RKP22471.1"/>
    </source>
</evidence>
<dbReference type="EMBL" id="KZ992062">
    <property type="protein sequence ID" value="RKP22471.1"/>
    <property type="molecule type" value="Genomic_DNA"/>
</dbReference>